<organism evidence="2 3">
    <name type="scientific">Arthroderma otae (strain ATCC MYA-4605 / CBS 113480)</name>
    <name type="common">Microsporum canis</name>
    <dbReference type="NCBI Taxonomy" id="554155"/>
    <lineage>
        <taxon>Eukaryota</taxon>
        <taxon>Fungi</taxon>
        <taxon>Dikarya</taxon>
        <taxon>Ascomycota</taxon>
        <taxon>Pezizomycotina</taxon>
        <taxon>Eurotiomycetes</taxon>
        <taxon>Eurotiomycetidae</taxon>
        <taxon>Onygenales</taxon>
        <taxon>Arthrodermataceae</taxon>
        <taxon>Microsporum</taxon>
    </lineage>
</organism>
<gene>
    <name evidence="2" type="ORF">MCYG_04261</name>
</gene>
<dbReference type="GeneID" id="9224594"/>
<feature type="compositionally biased region" description="Basic and acidic residues" evidence="1">
    <location>
        <begin position="75"/>
        <end position="93"/>
    </location>
</feature>
<reference evidence="3" key="1">
    <citation type="journal article" date="2012" name="MBio">
        <title>Comparative genome analysis of Trichophyton rubrum and related dermatophytes reveals candidate genes involved in infection.</title>
        <authorList>
            <person name="Martinez D.A."/>
            <person name="Oliver B.G."/>
            <person name="Graeser Y."/>
            <person name="Goldberg J.M."/>
            <person name="Li W."/>
            <person name="Martinez-Rossi N.M."/>
            <person name="Monod M."/>
            <person name="Shelest E."/>
            <person name="Barton R.C."/>
            <person name="Birch E."/>
            <person name="Brakhage A.A."/>
            <person name="Chen Z."/>
            <person name="Gurr S.J."/>
            <person name="Heiman D."/>
            <person name="Heitman J."/>
            <person name="Kosti I."/>
            <person name="Rossi A."/>
            <person name="Saif S."/>
            <person name="Samalova M."/>
            <person name="Saunders C.W."/>
            <person name="Shea T."/>
            <person name="Summerbell R.C."/>
            <person name="Xu J."/>
            <person name="Young S."/>
            <person name="Zeng Q."/>
            <person name="Birren B.W."/>
            <person name="Cuomo C.A."/>
            <person name="White T.C."/>
        </authorList>
    </citation>
    <scope>NUCLEOTIDE SEQUENCE [LARGE SCALE GENOMIC DNA]</scope>
    <source>
        <strain evidence="3">ATCC MYA-4605 / CBS 113480</strain>
    </source>
</reference>
<dbReference type="RefSeq" id="XP_002846524.1">
    <property type="nucleotide sequence ID" value="XM_002846478.1"/>
</dbReference>
<evidence type="ECO:0000313" key="3">
    <source>
        <dbReference type="Proteomes" id="UP000002035"/>
    </source>
</evidence>
<proteinExistence type="predicted"/>
<accession>C5FPC6</accession>
<dbReference type="AlphaFoldDB" id="C5FPC6"/>
<dbReference type="HOGENOM" id="CLU_2319870_0_0_1"/>
<feature type="region of interest" description="Disordered" evidence="1">
    <location>
        <begin position="29"/>
        <end position="99"/>
    </location>
</feature>
<protein>
    <submittedName>
        <fullName evidence="2">Uncharacterized protein</fullName>
    </submittedName>
</protein>
<keyword evidence="3" id="KW-1185">Reference proteome</keyword>
<dbReference type="VEuPathDB" id="FungiDB:MCYG_04261"/>
<evidence type="ECO:0000256" key="1">
    <source>
        <dbReference type="SAM" id="MobiDB-lite"/>
    </source>
</evidence>
<evidence type="ECO:0000313" key="2">
    <source>
        <dbReference type="EMBL" id="EEQ31442.1"/>
    </source>
</evidence>
<feature type="compositionally biased region" description="Polar residues" evidence="1">
    <location>
        <begin position="54"/>
        <end position="70"/>
    </location>
</feature>
<name>C5FPC6_ARTOC</name>
<dbReference type="EMBL" id="DS995704">
    <property type="protein sequence ID" value="EEQ31442.1"/>
    <property type="molecule type" value="Genomic_DNA"/>
</dbReference>
<dbReference type="Proteomes" id="UP000002035">
    <property type="component" value="Unassembled WGS sequence"/>
</dbReference>
<sequence>MYCICIIYALGNPFHPWPYRPISPIAATRQPPAKLQGPKLENWTTTQKKGREPSIQTAQTNRSTIRSLSQLLKHGTLERKYNSTRPKRETKPGEEEEED</sequence>